<dbReference type="InParanoid" id="A0A1E7ET56"/>
<dbReference type="AlphaFoldDB" id="A0A1E7ET56"/>
<evidence type="ECO:0000313" key="3">
    <source>
        <dbReference type="Proteomes" id="UP000095751"/>
    </source>
</evidence>
<feature type="compositionally biased region" description="Low complexity" evidence="1">
    <location>
        <begin position="1"/>
        <end position="20"/>
    </location>
</feature>
<sequence>MGTNSNNNYNNITTLTNNNNQKKRKKKRHRFYVIHIGPSKTATSTIQWYSNWDPTFIEALQKDQVQYVGRIVGKPPPPNNNSTTNNNNSSAITTSSSVEDLEDPRRRRLKKEKRNRDNDPRRIYNNGIRCMRRIYKDWNNSNSNSIETAEEIEKNKLRQLFRNACWNSKESQDLLNNYNIIDSDEVYSSYFTNQDIRNQNSNGNGNEAIQEQNQNNNIIKNIQLFDLLGYHDEIIVIGAYRRYADWLPSTYKQKTKGSCLHDIHDYPIIKACPNIYDYLNEFISHNESYGSRNWYHNLDETLLSLDSNNSKINNNNSNKTIIKILNYFQSTKYDSIVQEFYCDALGEDRTPNACAAASANSIMYLDIIIAGQELGLIPKPTLNKTKSLLIEKYNCRSVYDEQLLRCVNSQKYKCNTDASSSGSNYQWCDALNTIIDDQVNNKITTTATTATMIWTWEKLEQYHKEVILKKKKKETYTTGTDSTSSSSLPLLCPSKDELQILLDKSLRFEELVMPTINNNNNNRNNNNQHSVLETESQQVQQHSNWFWNIMVKKKKTFCWIDIDKLFHNVSTWEQLLNERL</sequence>
<evidence type="ECO:0000313" key="2">
    <source>
        <dbReference type="EMBL" id="OEU09017.1"/>
    </source>
</evidence>
<dbReference type="EMBL" id="KV784378">
    <property type="protein sequence ID" value="OEU09017.1"/>
    <property type="molecule type" value="Genomic_DNA"/>
</dbReference>
<dbReference type="GO" id="GO:0005730">
    <property type="term" value="C:nucleolus"/>
    <property type="evidence" value="ECO:0007669"/>
    <property type="project" value="TreeGrafter"/>
</dbReference>
<dbReference type="PANTHER" id="PTHR16148:SF14">
    <property type="entry name" value="MYND-TYPE DOMAIN-CONTAINING PROTEIN"/>
    <property type="match status" value="1"/>
</dbReference>
<gene>
    <name evidence="2" type="ORF">FRACYDRAFT_249361</name>
</gene>
<dbReference type="Proteomes" id="UP000095751">
    <property type="component" value="Unassembled WGS sequence"/>
</dbReference>
<name>A0A1E7ET56_9STRA</name>
<keyword evidence="3" id="KW-1185">Reference proteome</keyword>
<organism evidence="2 3">
    <name type="scientific">Fragilariopsis cylindrus CCMP1102</name>
    <dbReference type="NCBI Taxonomy" id="635003"/>
    <lineage>
        <taxon>Eukaryota</taxon>
        <taxon>Sar</taxon>
        <taxon>Stramenopiles</taxon>
        <taxon>Ochrophyta</taxon>
        <taxon>Bacillariophyta</taxon>
        <taxon>Bacillariophyceae</taxon>
        <taxon>Bacillariophycidae</taxon>
        <taxon>Bacillariales</taxon>
        <taxon>Bacillariaceae</taxon>
        <taxon>Fragilariopsis</taxon>
    </lineage>
</organism>
<accession>A0A1E7ET56</accession>
<feature type="region of interest" description="Disordered" evidence="1">
    <location>
        <begin position="70"/>
        <end position="123"/>
    </location>
</feature>
<feature type="compositionally biased region" description="Low complexity" evidence="1">
    <location>
        <begin position="80"/>
        <end position="97"/>
    </location>
</feature>
<dbReference type="PANTHER" id="PTHR16148">
    <property type="entry name" value="NF-KAPPA-B-REPRESSING FACTOR-RELATED"/>
    <property type="match status" value="1"/>
</dbReference>
<proteinExistence type="predicted"/>
<evidence type="ECO:0000256" key="1">
    <source>
        <dbReference type="SAM" id="MobiDB-lite"/>
    </source>
</evidence>
<dbReference type="OrthoDB" id="49553at2759"/>
<dbReference type="KEGG" id="fcy:FRACYDRAFT_249361"/>
<feature type="region of interest" description="Disordered" evidence="1">
    <location>
        <begin position="1"/>
        <end position="28"/>
    </location>
</feature>
<dbReference type="GO" id="GO:0005654">
    <property type="term" value="C:nucleoplasm"/>
    <property type="evidence" value="ECO:0007669"/>
    <property type="project" value="TreeGrafter"/>
</dbReference>
<protein>
    <submittedName>
        <fullName evidence="2">Uncharacterized protein</fullName>
    </submittedName>
</protein>
<reference evidence="2 3" key="1">
    <citation type="submission" date="2016-09" db="EMBL/GenBank/DDBJ databases">
        <title>Extensive genetic diversity and differential bi-allelic expression allows diatom success in the polar Southern Ocean.</title>
        <authorList>
            <consortium name="DOE Joint Genome Institute"/>
            <person name="Mock T."/>
            <person name="Otillar R.P."/>
            <person name="Strauss J."/>
            <person name="Dupont C."/>
            <person name="Frickenhaus S."/>
            <person name="Maumus F."/>
            <person name="Mcmullan M."/>
            <person name="Sanges R."/>
            <person name="Schmutz J."/>
            <person name="Toseland A."/>
            <person name="Valas R."/>
            <person name="Veluchamy A."/>
            <person name="Ward B.J."/>
            <person name="Allen A."/>
            <person name="Barry K."/>
            <person name="Falciatore A."/>
            <person name="Ferrante M."/>
            <person name="Fortunato A.E."/>
            <person name="Gloeckner G."/>
            <person name="Gruber A."/>
            <person name="Hipkin R."/>
            <person name="Janech M."/>
            <person name="Kroth P."/>
            <person name="Leese F."/>
            <person name="Lindquist E."/>
            <person name="Lyon B.R."/>
            <person name="Martin J."/>
            <person name="Mayer C."/>
            <person name="Parker M."/>
            <person name="Quesneville H."/>
            <person name="Raymond J."/>
            <person name="Uhlig C."/>
            <person name="Valentin K.U."/>
            <person name="Worden A.Z."/>
            <person name="Armbrust E.V."/>
            <person name="Bowler C."/>
            <person name="Green B."/>
            <person name="Moulton V."/>
            <person name="Van Oosterhout C."/>
            <person name="Grigoriev I."/>
        </authorList>
    </citation>
    <scope>NUCLEOTIDE SEQUENCE [LARGE SCALE GENOMIC DNA]</scope>
    <source>
        <strain evidence="2 3">CCMP1102</strain>
    </source>
</reference>